<dbReference type="AlphaFoldDB" id="A0A6C0JYZ3"/>
<evidence type="ECO:0000313" key="2">
    <source>
        <dbReference type="EMBL" id="QHU10992.1"/>
    </source>
</evidence>
<organism evidence="2">
    <name type="scientific">viral metagenome</name>
    <dbReference type="NCBI Taxonomy" id="1070528"/>
    <lineage>
        <taxon>unclassified sequences</taxon>
        <taxon>metagenomes</taxon>
        <taxon>organismal metagenomes</taxon>
    </lineage>
</organism>
<protein>
    <submittedName>
        <fullName evidence="2">Uncharacterized protein</fullName>
    </submittedName>
</protein>
<proteinExistence type="predicted"/>
<name>A0A6C0JYZ3_9ZZZZ</name>
<dbReference type="EMBL" id="MN740778">
    <property type="protein sequence ID" value="QHU10992.1"/>
    <property type="molecule type" value="Genomic_DNA"/>
</dbReference>
<reference evidence="2" key="1">
    <citation type="journal article" date="2020" name="Nature">
        <title>Giant virus diversity and host interactions through global metagenomics.</title>
        <authorList>
            <person name="Schulz F."/>
            <person name="Roux S."/>
            <person name="Paez-Espino D."/>
            <person name="Jungbluth S."/>
            <person name="Walsh D.A."/>
            <person name="Denef V.J."/>
            <person name="McMahon K.D."/>
            <person name="Konstantinidis K.T."/>
            <person name="Eloe-Fadrosh E.A."/>
            <person name="Kyrpides N.C."/>
            <person name="Woyke T."/>
        </authorList>
    </citation>
    <scope>NUCLEOTIDE SEQUENCE</scope>
    <source>
        <strain evidence="2">GVMAG-S-1101165-84</strain>
    </source>
</reference>
<sequence>MAFTFQKPVTTKVTTASGIEHHHSFLVSAASAWKSTSEALPAVALKTVADSYLNEFLAEFLRTCSSYFAKPYSAPTILKHLTHELKAPATSATLYSFTPVELIITAKGFRLLWNALEEQVLITLPAMEDTGELQPTEIDELQLDSSKNVLELQPPNIRHIYDKQRVKEANLRAKLAQYKANRTHLEYLEKYGQAPSDSDDSDSEADSEQDSE</sequence>
<feature type="region of interest" description="Disordered" evidence="1">
    <location>
        <begin position="188"/>
        <end position="212"/>
    </location>
</feature>
<feature type="compositionally biased region" description="Acidic residues" evidence="1">
    <location>
        <begin position="197"/>
        <end position="212"/>
    </location>
</feature>
<accession>A0A6C0JYZ3</accession>
<evidence type="ECO:0000256" key="1">
    <source>
        <dbReference type="SAM" id="MobiDB-lite"/>
    </source>
</evidence>